<dbReference type="OrthoDB" id="3171382at2759"/>
<dbReference type="Proteomes" id="UP000076727">
    <property type="component" value="Unassembled WGS sequence"/>
</dbReference>
<feature type="region of interest" description="Disordered" evidence="1">
    <location>
        <begin position="178"/>
        <end position="228"/>
    </location>
</feature>
<sequence>MSSQDRSGKPVDDANAASGRSNPLVWNQFPSIKIIRQAKGKYSPQADERCITYCSQSVRGRLEQREPWCRTFCLRRVFAHEVQRAIAAHDGQKNPAQARYPLPPEGQNIPSLTHVLIGESPESQQEADTHQQQEDVRYWEEGYYVWFSKSRWATQEKLDLMMTSIERQAQWDKYKRDRTEAWQQQQQQQQVRNDSGRAEQSSKGDARGAEPSKGSSDPRVSAPALARRPFPDMTGQSILLAVPPPFPSIWEQIDNLLAPTHKVLALTQETIQSGDQLKFAHRIWEKALTKEPFVLAHNVCTRMWDKWKKGPPEDNA</sequence>
<evidence type="ECO:0000313" key="2">
    <source>
        <dbReference type="EMBL" id="KZT69710.1"/>
    </source>
</evidence>
<feature type="region of interest" description="Disordered" evidence="1">
    <location>
        <begin position="1"/>
        <end position="22"/>
    </location>
</feature>
<proteinExistence type="predicted"/>
<keyword evidence="3" id="KW-1185">Reference proteome</keyword>
<dbReference type="EMBL" id="KV429056">
    <property type="protein sequence ID" value="KZT69710.1"/>
    <property type="molecule type" value="Genomic_DNA"/>
</dbReference>
<feature type="compositionally biased region" description="Basic and acidic residues" evidence="1">
    <location>
        <begin position="194"/>
        <end position="210"/>
    </location>
</feature>
<reference evidence="2 3" key="1">
    <citation type="journal article" date="2016" name="Mol. Biol. Evol.">
        <title>Comparative Genomics of Early-Diverging Mushroom-Forming Fungi Provides Insights into the Origins of Lignocellulose Decay Capabilities.</title>
        <authorList>
            <person name="Nagy L.G."/>
            <person name="Riley R."/>
            <person name="Tritt A."/>
            <person name="Adam C."/>
            <person name="Daum C."/>
            <person name="Floudas D."/>
            <person name="Sun H."/>
            <person name="Yadav J.S."/>
            <person name="Pangilinan J."/>
            <person name="Larsson K.H."/>
            <person name="Matsuura K."/>
            <person name="Barry K."/>
            <person name="Labutti K."/>
            <person name="Kuo R."/>
            <person name="Ohm R.A."/>
            <person name="Bhattacharya S.S."/>
            <person name="Shirouzu T."/>
            <person name="Yoshinaga Y."/>
            <person name="Martin F.M."/>
            <person name="Grigoriev I.V."/>
            <person name="Hibbett D.S."/>
        </authorList>
    </citation>
    <scope>NUCLEOTIDE SEQUENCE [LARGE SCALE GENOMIC DNA]</scope>
    <source>
        <strain evidence="2 3">L-15889</strain>
    </source>
</reference>
<gene>
    <name evidence="2" type="ORF">DAEQUDRAFT_765293</name>
</gene>
<accession>A0A165QNI1</accession>
<dbReference type="AlphaFoldDB" id="A0A165QNI1"/>
<feature type="compositionally biased region" description="Basic and acidic residues" evidence="1">
    <location>
        <begin position="1"/>
        <end position="12"/>
    </location>
</feature>
<organism evidence="2 3">
    <name type="scientific">Daedalea quercina L-15889</name>
    <dbReference type="NCBI Taxonomy" id="1314783"/>
    <lineage>
        <taxon>Eukaryota</taxon>
        <taxon>Fungi</taxon>
        <taxon>Dikarya</taxon>
        <taxon>Basidiomycota</taxon>
        <taxon>Agaricomycotina</taxon>
        <taxon>Agaricomycetes</taxon>
        <taxon>Polyporales</taxon>
        <taxon>Fomitopsis</taxon>
    </lineage>
</organism>
<protein>
    <submittedName>
        <fullName evidence="2">Uncharacterized protein</fullName>
    </submittedName>
</protein>
<evidence type="ECO:0000256" key="1">
    <source>
        <dbReference type="SAM" id="MobiDB-lite"/>
    </source>
</evidence>
<evidence type="ECO:0000313" key="3">
    <source>
        <dbReference type="Proteomes" id="UP000076727"/>
    </source>
</evidence>
<name>A0A165QNI1_9APHY</name>